<dbReference type="InterPro" id="IPR036249">
    <property type="entry name" value="Thioredoxin-like_sf"/>
</dbReference>
<dbReference type="GeneID" id="100198903"/>
<accession>A0ABM4CDF5</accession>
<dbReference type="Pfam" id="PF00085">
    <property type="entry name" value="Thioredoxin"/>
    <property type="match status" value="1"/>
</dbReference>
<evidence type="ECO:0000313" key="3">
    <source>
        <dbReference type="Proteomes" id="UP001652625"/>
    </source>
</evidence>
<gene>
    <name evidence="4" type="primary">LOC100198903</name>
</gene>
<keyword evidence="1" id="KW-0472">Membrane</keyword>
<dbReference type="InterPro" id="IPR013766">
    <property type="entry name" value="Thioredoxin_domain"/>
</dbReference>
<keyword evidence="1" id="KW-1133">Transmembrane helix</keyword>
<keyword evidence="1" id="KW-0812">Transmembrane</keyword>
<name>A0ABM4CDF5_HYDVU</name>
<dbReference type="PANTHER" id="PTHR46497:SF1">
    <property type="entry name" value="THIOREDOXIN DOMAIN-CONTAINING PROTEIN 11"/>
    <property type="match status" value="1"/>
</dbReference>
<dbReference type="PROSITE" id="PS51352">
    <property type="entry name" value="THIOREDOXIN_2"/>
    <property type="match status" value="1"/>
</dbReference>
<evidence type="ECO:0000259" key="2">
    <source>
        <dbReference type="PROSITE" id="PS51352"/>
    </source>
</evidence>
<protein>
    <submittedName>
        <fullName evidence="4">Thioredoxin domain-containing protein 11 isoform X3</fullName>
    </submittedName>
</protein>
<dbReference type="PANTHER" id="PTHR46497">
    <property type="entry name" value="THIOREDOXIN DOMAIN-CONTAINING PROTEIN 11"/>
    <property type="match status" value="1"/>
</dbReference>
<sequence>MYCCISTLIRQEYKQVKSGLFWITAIKSSVIKLINKLVWSKIWIDCVMTCAMKCSYYTVPNFKSIYYTSKVIIMATSCIVCLVSLGWWLWLYSSFLISYKWKVDGLFPLNSSVVDIKDGSMHKLFKIVRNKPINMVIFYTPWSGASIASVKELSAASQFLTSPTVGFISINCWEGTCRKVFTSFYFPRIFLYHTSITPIEYLFEIDLFNIIDFIQSAVRPWLYIGNEQQLTSFLKSDNHVVSFMDKSFIENGNRYTAFFRASVRLINRVNKPKIGLITDPELAALAKLNFHGQICSSGFLRNRKCYPSSGVYTVDDIVHWVSVNIKQVVSELTPNATDASHYLDLLKQTPIALLAYSNGNLSTQFEDVASTYYNCSCPLKKKNFHKKKFSCKHNTCKTFFNQGNICTHCQFCYGVCECNLFMSYHIPVIQDSRNCLSYRISSYFFQDSYSVCCFKLSDNDFLSYTSTKLNDSYSQKEFSITFIKKLQNLNLQQAAFKLHLEAAYKKKLKNFKKHHLKNYNKHIKSWKCGSSAPCCNFKNSSSLAKSFKGLACNTNRTLSFYTMNYDKYKFILNNVGIHHTPSLLILDVLLEESFVSTNLSYNVIVDSIMNFTNGRLQQDFKSLDLEKEKLLQSGKVTELFSDSFEKFILQSTKNVFVMFYAAWCAICKTVNLQFLKLAHTYKRSDIVFARIDGDKNPLPWHYTSSRYPSFILFPQHRKVDSIHYGDDLDFSSQNFVMFLEKYLN</sequence>
<dbReference type="InterPro" id="IPR052792">
    <property type="entry name" value="Thioredoxin_dom-contain_11"/>
</dbReference>
<dbReference type="Gene3D" id="3.40.30.10">
    <property type="entry name" value="Glutaredoxin"/>
    <property type="match status" value="2"/>
</dbReference>
<dbReference type="SUPFAM" id="SSF52833">
    <property type="entry name" value="Thioredoxin-like"/>
    <property type="match status" value="2"/>
</dbReference>
<proteinExistence type="predicted"/>
<feature type="transmembrane region" description="Helical" evidence="1">
    <location>
        <begin position="71"/>
        <end position="90"/>
    </location>
</feature>
<dbReference type="Proteomes" id="UP001652625">
    <property type="component" value="Chromosome 08"/>
</dbReference>
<reference evidence="4" key="1">
    <citation type="submission" date="2025-08" db="UniProtKB">
        <authorList>
            <consortium name="RefSeq"/>
        </authorList>
    </citation>
    <scope>IDENTIFICATION</scope>
</reference>
<dbReference type="RefSeq" id="XP_065659712.1">
    <property type="nucleotide sequence ID" value="XM_065803640.1"/>
</dbReference>
<evidence type="ECO:0000256" key="1">
    <source>
        <dbReference type="SAM" id="Phobius"/>
    </source>
</evidence>
<keyword evidence="3" id="KW-1185">Reference proteome</keyword>
<organism evidence="3 4">
    <name type="scientific">Hydra vulgaris</name>
    <name type="common">Hydra</name>
    <name type="synonym">Hydra attenuata</name>
    <dbReference type="NCBI Taxonomy" id="6087"/>
    <lineage>
        <taxon>Eukaryota</taxon>
        <taxon>Metazoa</taxon>
        <taxon>Cnidaria</taxon>
        <taxon>Hydrozoa</taxon>
        <taxon>Hydroidolina</taxon>
        <taxon>Anthoathecata</taxon>
        <taxon>Aplanulata</taxon>
        <taxon>Hydridae</taxon>
        <taxon>Hydra</taxon>
    </lineage>
</organism>
<feature type="domain" description="Thioredoxin" evidence="2">
    <location>
        <begin position="611"/>
        <end position="744"/>
    </location>
</feature>
<evidence type="ECO:0000313" key="4">
    <source>
        <dbReference type="RefSeq" id="XP_065659712.1"/>
    </source>
</evidence>